<organism evidence="1 2">
    <name type="scientific">Halococcoides cellulosivorans</name>
    <dbReference type="NCBI Taxonomy" id="1679096"/>
    <lineage>
        <taxon>Archaea</taxon>
        <taxon>Methanobacteriati</taxon>
        <taxon>Methanobacteriota</taxon>
        <taxon>Stenosarchaea group</taxon>
        <taxon>Halobacteria</taxon>
        <taxon>Halobacteriales</taxon>
        <taxon>Haloarculaceae</taxon>
        <taxon>Halococcoides</taxon>
    </lineage>
</organism>
<protein>
    <recommendedName>
        <fullName evidence="3">DUF3307 domain-containing protein</fullName>
    </recommendedName>
</protein>
<sequence length="94" mass="10425">MLDLFVRALYHLLSSGCVGWLVWRSTGSTRSHSSSTGPAGSINSISWSRLRRPLLWAVWTHIVVDIVEHRSPPKLHEGLVGFAGWLVDIVAHLA</sequence>
<keyword evidence="2" id="KW-1185">Reference proteome</keyword>
<dbReference type="KEGG" id="harc:HARCEL1_04745"/>
<accession>A0A2R4WZT4</accession>
<evidence type="ECO:0000313" key="2">
    <source>
        <dbReference type="Proteomes" id="UP000244727"/>
    </source>
</evidence>
<proteinExistence type="predicted"/>
<gene>
    <name evidence="1" type="ORF">HARCEL1_04745</name>
</gene>
<dbReference type="Proteomes" id="UP000244727">
    <property type="component" value="Chromosome"/>
</dbReference>
<evidence type="ECO:0000313" key="1">
    <source>
        <dbReference type="EMBL" id="AWB27062.1"/>
    </source>
</evidence>
<evidence type="ECO:0008006" key="3">
    <source>
        <dbReference type="Google" id="ProtNLM"/>
    </source>
</evidence>
<name>A0A2R4WZT4_9EURY</name>
<reference evidence="1 2" key="1">
    <citation type="submission" date="2018-04" db="EMBL/GenBank/DDBJ databases">
        <title>Halococcoides cellulosivorans gen. nov., sp. nov., an extremely halophilic cellulose-utilizing haloarchaeon from hypersaline lakes.</title>
        <authorList>
            <person name="Sorokin D.Y."/>
            <person name="Toshchakov S.V."/>
            <person name="Samarov N.I."/>
            <person name="Korzhenkov A."/>
            <person name="Kublanov I.V."/>
        </authorList>
    </citation>
    <scope>NUCLEOTIDE SEQUENCE [LARGE SCALE GENOMIC DNA]</scope>
    <source>
        <strain evidence="1 2">HArcel1</strain>
    </source>
</reference>
<dbReference type="AlphaFoldDB" id="A0A2R4WZT4"/>
<dbReference type="EMBL" id="CP028858">
    <property type="protein sequence ID" value="AWB27062.1"/>
    <property type="molecule type" value="Genomic_DNA"/>
</dbReference>